<accession>A0A0A9BPZ7</accession>
<proteinExistence type="predicted"/>
<dbReference type="AlphaFoldDB" id="A0A0A9BPZ7"/>
<organism evidence="1">
    <name type="scientific">Arundo donax</name>
    <name type="common">Giant reed</name>
    <name type="synonym">Donax arundinaceus</name>
    <dbReference type="NCBI Taxonomy" id="35708"/>
    <lineage>
        <taxon>Eukaryota</taxon>
        <taxon>Viridiplantae</taxon>
        <taxon>Streptophyta</taxon>
        <taxon>Embryophyta</taxon>
        <taxon>Tracheophyta</taxon>
        <taxon>Spermatophyta</taxon>
        <taxon>Magnoliopsida</taxon>
        <taxon>Liliopsida</taxon>
        <taxon>Poales</taxon>
        <taxon>Poaceae</taxon>
        <taxon>PACMAD clade</taxon>
        <taxon>Arundinoideae</taxon>
        <taxon>Arundineae</taxon>
        <taxon>Arundo</taxon>
    </lineage>
</organism>
<dbReference type="EMBL" id="GBRH01233682">
    <property type="protein sequence ID" value="JAD64213.1"/>
    <property type="molecule type" value="Transcribed_RNA"/>
</dbReference>
<name>A0A0A9BPZ7_ARUDO</name>
<sequence length="31" mass="3619">MNPVLAFTSKLDFLLLQNHSANRDCHFLLFL</sequence>
<evidence type="ECO:0000313" key="1">
    <source>
        <dbReference type="EMBL" id="JAD64213.1"/>
    </source>
</evidence>
<reference evidence="1" key="1">
    <citation type="submission" date="2014-09" db="EMBL/GenBank/DDBJ databases">
        <authorList>
            <person name="Magalhaes I.L.F."/>
            <person name="Oliveira U."/>
            <person name="Santos F.R."/>
            <person name="Vidigal T.H.D.A."/>
            <person name="Brescovit A.D."/>
            <person name="Santos A.J."/>
        </authorList>
    </citation>
    <scope>NUCLEOTIDE SEQUENCE</scope>
    <source>
        <tissue evidence="1">Shoot tissue taken approximately 20 cm above the soil surface</tissue>
    </source>
</reference>
<protein>
    <submittedName>
        <fullName evidence="1">Uncharacterized protein</fullName>
    </submittedName>
</protein>
<reference evidence="1" key="2">
    <citation type="journal article" date="2015" name="Data Brief">
        <title>Shoot transcriptome of the giant reed, Arundo donax.</title>
        <authorList>
            <person name="Barrero R.A."/>
            <person name="Guerrero F.D."/>
            <person name="Moolhuijzen P."/>
            <person name="Goolsby J.A."/>
            <person name="Tidwell J."/>
            <person name="Bellgard S.E."/>
            <person name="Bellgard M.I."/>
        </authorList>
    </citation>
    <scope>NUCLEOTIDE SEQUENCE</scope>
    <source>
        <tissue evidence="1">Shoot tissue taken approximately 20 cm above the soil surface</tissue>
    </source>
</reference>